<feature type="transmembrane region" description="Helical" evidence="1">
    <location>
        <begin position="12"/>
        <end position="36"/>
    </location>
</feature>
<evidence type="ECO:0000256" key="1">
    <source>
        <dbReference type="SAM" id="Phobius"/>
    </source>
</evidence>
<dbReference type="Pfam" id="PF11773">
    <property type="entry name" value="ComGE"/>
    <property type="match status" value="1"/>
</dbReference>
<dbReference type="RefSeq" id="WP_213536858.1">
    <property type="nucleotide sequence ID" value="NZ_BOVQ01000010.1"/>
</dbReference>
<dbReference type="InterPro" id="IPR021749">
    <property type="entry name" value="ComGE"/>
</dbReference>
<dbReference type="EMBL" id="JBHSGD010000006">
    <property type="protein sequence ID" value="MFC4652900.1"/>
    <property type="molecule type" value="Genomic_DNA"/>
</dbReference>
<reference evidence="3" key="1">
    <citation type="journal article" date="2019" name="Int. J. Syst. Evol. Microbiol.">
        <title>The Global Catalogue of Microorganisms (GCM) 10K type strain sequencing project: providing services to taxonomists for standard genome sequencing and annotation.</title>
        <authorList>
            <consortium name="The Broad Institute Genomics Platform"/>
            <consortium name="The Broad Institute Genome Sequencing Center for Infectious Disease"/>
            <person name="Wu L."/>
            <person name="Ma J."/>
        </authorList>
    </citation>
    <scope>NUCLEOTIDE SEQUENCE [LARGE SCALE GENOMIC DNA]</scope>
    <source>
        <strain evidence="3">CCUG 63287</strain>
    </source>
</reference>
<organism evidence="2 3">
    <name type="scientific">Lactococcus nasutitermitis</name>
    <dbReference type="NCBI Taxonomy" id="1652957"/>
    <lineage>
        <taxon>Bacteria</taxon>
        <taxon>Bacillati</taxon>
        <taxon>Bacillota</taxon>
        <taxon>Bacilli</taxon>
        <taxon>Lactobacillales</taxon>
        <taxon>Streptococcaceae</taxon>
        <taxon>Lactococcus</taxon>
    </lineage>
</organism>
<dbReference type="NCBIfam" id="NF041013">
    <property type="entry name" value="T4P_ComGE"/>
    <property type="match status" value="1"/>
</dbReference>
<keyword evidence="1" id="KW-0812">Transmembrane</keyword>
<keyword evidence="1" id="KW-0472">Membrane</keyword>
<keyword evidence="3" id="KW-1185">Reference proteome</keyword>
<evidence type="ECO:0000313" key="3">
    <source>
        <dbReference type="Proteomes" id="UP001595987"/>
    </source>
</evidence>
<proteinExistence type="predicted"/>
<evidence type="ECO:0000313" key="2">
    <source>
        <dbReference type="EMBL" id="MFC4652900.1"/>
    </source>
</evidence>
<gene>
    <name evidence="2" type="primary">comGE</name>
    <name evidence="2" type="ORF">ACFO26_08255</name>
</gene>
<dbReference type="Proteomes" id="UP001595987">
    <property type="component" value="Unassembled WGS sequence"/>
</dbReference>
<accession>A0ABV9JHL8</accession>
<dbReference type="InterPro" id="IPR053468">
    <property type="entry name" value="ComGE-like"/>
</dbReference>
<comment type="caution">
    <text evidence="2">The sequence shown here is derived from an EMBL/GenBank/DDBJ whole genome shotgun (WGS) entry which is preliminary data.</text>
</comment>
<keyword evidence="1" id="KW-1133">Transmembrane helix</keyword>
<name>A0ABV9JHL8_9LACT</name>
<protein>
    <submittedName>
        <fullName evidence="2">Competence type IV pilus minor pilin ComGE</fullName>
    </submittedName>
</protein>
<sequence length="98" mass="10917">MENIKNQSIKAYILLESLITMGLLAILVTVVLTGIVNARQRISSENTHIEALNVAKMAVDNHLTKLSANGQDVEIIKNDKEIIIKNHEEKILELVSKN</sequence>